<dbReference type="InterPro" id="IPR036397">
    <property type="entry name" value="RNaseH_sf"/>
</dbReference>
<dbReference type="SUPFAM" id="SSF53098">
    <property type="entry name" value="Ribonuclease H-like"/>
    <property type="match status" value="1"/>
</dbReference>
<name>A0A2H0KPB5_9BACT</name>
<dbReference type="Gene3D" id="3.30.420.10">
    <property type="entry name" value="Ribonuclease H-like superfamily/Ribonuclease H"/>
    <property type="match status" value="1"/>
</dbReference>
<dbReference type="Proteomes" id="UP000229570">
    <property type="component" value="Unassembled WGS sequence"/>
</dbReference>
<reference evidence="1 2" key="1">
    <citation type="submission" date="2017-09" db="EMBL/GenBank/DDBJ databases">
        <title>Depth-based differentiation of microbial function through sediment-hosted aquifers and enrichment of novel symbionts in the deep terrestrial subsurface.</title>
        <authorList>
            <person name="Probst A.J."/>
            <person name="Ladd B."/>
            <person name="Jarett J.K."/>
            <person name="Geller-Mcgrath D.E."/>
            <person name="Sieber C.M."/>
            <person name="Emerson J.B."/>
            <person name="Anantharaman K."/>
            <person name="Thomas B.C."/>
            <person name="Malmstrom R."/>
            <person name="Stieglmeier M."/>
            <person name="Klingl A."/>
            <person name="Woyke T."/>
            <person name="Ryan C.M."/>
            <person name="Banfield J.F."/>
        </authorList>
    </citation>
    <scope>NUCLEOTIDE SEQUENCE [LARGE SCALE GENOMIC DNA]</scope>
    <source>
        <strain evidence="1">CG11_big_fil_rev_8_21_14_0_20_35_14</strain>
    </source>
</reference>
<proteinExistence type="predicted"/>
<comment type="caution">
    <text evidence="1">The sequence shown here is derived from an EMBL/GenBank/DDBJ whole genome shotgun (WGS) entry which is preliminary data.</text>
</comment>
<dbReference type="EMBL" id="PCVL01000062">
    <property type="protein sequence ID" value="PIQ72224.1"/>
    <property type="molecule type" value="Genomic_DNA"/>
</dbReference>
<sequence length="192" mass="22227">MKKFPVVLDLETKYSFRDYDDPKKLEVSVAAIYDYKDSHNQVFEEKELNKLFPILESASYVIGYNIRSFDMEVLQGYYPGKTSSFAVFDILDDLRGKIGRRLALNEFIFATLGKKKSGHGLHAIDLYKEGKIDELKKYCLDDVSLTKELFDYGVTNSKVYFLNERGKIEVSVSWKKYLEKGKTQNIPLTLPF</sequence>
<gene>
    <name evidence="1" type="ORF">COV86_04150</name>
</gene>
<organism evidence="1 2">
    <name type="scientific">Candidatus Roizmanbacteria bacterium CG11_big_fil_rev_8_21_14_0_20_35_14</name>
    <dbReference type="NCBI Taxonomy" id="1974855"/>
    <lineage>
        <taxon>Bacteria</taxon>
        <taxon>Candidatus Roizmaniibacteriota</taxon>
    </lineage>
</organism>
<dbReference type="AlphaFoldDB" id="A0A2H0KPB5"/>
<dbReference type="GO" id="GO:0003676">
    <property type="term" value="F:nucleic acid binding"/>
    <property type="evidence" value="ECO:0007669"/>
    <property type="project" value="InterPro"/>
</dbReference>
<evidence type="ECO:0000313" key="2">
    <source>
        <dbReference type="Proteomes" id="UP000229570"/>
    </source>
</evidence>
<protein>
    <submittedName>
        <fullName evidence="1">Uncharacterized protein</fullName>
    </submittedName>
</protein>
<evidence type="ECO:0000313" key="1">
    <source>
        <dbReference type="EMBL" id="PIQ72224.1"/>
    </source>
</evidence>
<accession>A0A2H0KPB5</accession>
<dbReference type="InterPro" id="IPR012337">
    <property type="entry name" value="RNaseH-like_sf"/>
</dbReference>